<evidence type="ECO:0000256" key="8">
    <source>
        <dbReference type="SAM" id="Phobius"/>
    </source>
</evidence>
<keyword evidence="11" id="KW-1185">Reference proteome</keyword>
<evidence type="ECO:0000259" key="9">
    <source>
        <dbReference type="Pfam" id="PF00892"/>
    </source>
</evidence>
<keyword evidence="4 8" id="KW-0812">Transmembrane</keyword>
<feature type="transmembrane region" description="Helical" evidence="8">
    <location>
        <begin position="63"/>
        <end position="82"/>
    </location>
</feature>
<feature type="transmembrane region" description="Helical" evidence="8">
    <location>
        <begin position="279"/>
        <end position="298"/>
    </location>
</feature>
<protein>
    <recommendedName>
        <fullName evidence="9">EamA domain-containing protein</fullName>
    </recommendedName>
</protein>
<keyword evidence="3" id="KW-1003">Cell membrane</keyword>
<evidence type="ECO:0000256" key="7">
    <source>
        <dbReference type="SAM" id="MobiDB-lite"/>
    </source>
</evidence>
<dbReference type="PANTHER" id="PTHR42920">
    <property type="entry name" value="OS03G0707200 PROTEIN-RELATED"/>
    <property type="match status" value="1"/>
</dbReference>
<dbReference type="PANTHER" id="PTHR42920:SF5">
    <property type="entry name" value="EAMA DOMAIN-CONTAINING PROTEIN"/>
    <property type="match status" value="1"/>
</dbReference>
<organism evidence="10 11">
    <name type="scientific">Corynebacterium maris DSM 45190</name>
    <dbReference type="NCBI Taxonomy" id="1224163"/>
    <lineage>
        <taxon>Bacteria</taxon>
        <taxon>Bacillati</taxon>
        <taxon>Actinomycetota</taxon>
        <taxon>Actinomycetes</taxon>
        <taxon>Mycobacteriales</taxon>
        <taxon>Corynebacteriaceae</taxon>
        <taxon>Corynebacterium</taxon>
    </lineage>
</organism>
<reference evidence="10 11" key="1">
    <citation type="submission" date="2012-11" db="EMBL/GenBank/DDBJ databases">
        <title>The complete genome sequence of Corynebacterium maris Coryn-1 (=DSM 45190).</title>
        <authorList>
            <person name="Schaffert L."/>
            <person name="Albersmeier A."/>
            <person name="Kalinowski J."/>
            <person name="Ruckert C."/>
        </authorList>
    </citation>
    <scope>NUCLEOTIDE SEQUENCE [LARGE SCALE GENOMIC DNA]</scope>
    <source>
        <strain evidence="11">Coryn-1</strain>
    </source>
</reference>
<feature type="transmembrane region" description="Helical" evidence="8">
    <location>
        <begin position="31"/>
        <end position="51"/>
    </location>
</feature>
<evidence type="ECO:0000256" key="3">
    <source>
        <dbReference type="ARBA" id="ARBA00022475"/>
    </source>
</evidence>
<comment type="similarity">
    <text evidence="2">Belongs to the EamA transporter family.</text>
</comment>
<dbReference type="KEGG" id="cmd:B841_11565"/>
<evidence type="ECO:0000256" key="6">
    <source>
        <dbReference type="ARBA" id="ARBA00023136"/>
    </source>
</evidence>
<feature type="domain" description="EamA" evidence="9">
    <location>
        <begin position="163"/>
        <end position="318"/>
    </location>
</feature>
<dbReference type="SUPFAM" id="SSF103481">
    <property type="entry name" value="Multidrug resistance efflux transporter EmrE"/>
    <property type="match status" value="2"/>
</dbReference>
<comment type="subcellular location">
    <subcellularLocation>
        <location evidence="1">Cell membrane</location>
        <topology evidence="1">Multi-pass membrane protein</topology>
    </subcellularLocation>
</comment>
<feature type="region of interest" description="Disordered" evidence="7">
    <location>
        <begin position="335"/>
        <end position="373"/>
    </location>
</feature>
<dbReference type="InterPro" id="IPR037185">
    <property type="entry name" value="EmrE-like"/>
</dbReference>
<dbReference type="AlphaFoldDB" id="S5T576"/>
<dbReference type="GO" id="GO:0005886">
    <property type="term" value="C:plasma membrane"/>
    <property type="evidence" value="ECO:0007669"/>
    <property type="project" value="UniProtKB-SubCell"/>
</dbReference>
<dbReference type="eggNOG" id="COG0697">
    <property type="taxonomic scope" value="Bacteria"/>
</dbReference>
<dbReference type="PATRIC" id="fig|1224163.3.peg.2333"/>
<feature type="transmembrane region" description="Helical" evidence="8">
    <location>
        <begin position="193"/>
        <end position="214"/>
    </location>
</feature>
<feature type="transmembrane region" description="Helical" evidence="8">
    <location>
        <begin position="155"/>
        <end position="181"/>
    </location>
</feature>
<dbReference type="EMBL" id="CP003924">
    <property type="protein sequence ID" value="AGS35785.1"/>
    <property type="molecule type" value="Genomic_DNA"/>
</dbReference>
<dbReference type="Pfam" id="PF00892">
    <property type="entry name" value="EamA"/>
    <property type="match status" value="2"/>
</dbReference>
<evidence type="ECO:0000256" key="5">
    <source>
        <dbReference type="ARBA" id="ARBA00022989"/>
    </source>
</evidence>
<feature type="transmembrane region" description="Helical" evidence="8">
    <location>
        <begin position="88"/>
        <end position="112"/>
    </location>
</feature>
<gene>
    <name evidence="10" type="ORF">B841_11565</name>
</gene>
<feature type="transmembrane region" description="Helical" evidence="8">
    <location>
        <begin position="249"/>
        <end position="267"/>
    </location>
</feature>
<dbReference type="InterPro" id="IPR051258">
    <property type="entry name" value="Diverse_Substrate_Transporter"/>
</dbReference>
<feature type="domain" description="EamA" evidence="9">
    <location>
        <begin position="5"/>
        <end position="135"/>
    </location>
</feature>
<accession>S5T576</accession>
<feature type="transmembrane region" description="Helical" evidence="8">
    <location>
        <begin position="304"/>
        <end position="323"/>
    </location>
</feature>
<evidence type="ECO:0000256" key="2">
    <source>
        <dbReference type="ARBA" id="ARBA00007362"/>
    </source>
</evidence>
<evidence type="ECO:0000256" key="4">
    <source>
        <dbReference type="ARBA" id="ARBA00022692"/>
    </source>
</evidence>
<sequence length="373" mass="39750">MSHGKAVLILLIGTACLAFSAIWVKGANFEPATSVVLRCWLPIIIFLPFAWREYKKKGGLNKAGFVWSAIAGLILGIDFTAWNYSIFFVGAGIASVLLNLQVIILPLLAFFIDRERVPANYWFVLPVMAVGIVAVGGVFDMLLPGYEAAAGPAELWGIPTAVLGTLAGLVSGVAYGTYLYTSRKATVVNPGKYVQPIFIVTIFQGIAPIIWMLIRGEGFNFTQGVLIDGQLPMDNPEAMAGDPIDAMNWVNMILLAVLGQFIAWTFVQIGSANMNPTLAGGLLLLSPVSTIFIAAIIYGEIPTMLQVIGVVLVLGAVAYQNGLHKILERKDLLSPDGIPEEEMGSRPEGAVTSDGAAGSTPVSDPAPGVDDKR</sequence>
<dbReference type="Proteomes" id="UP000015388">
    <property type="component" value="Chromosome"/>
</dbReference>
<dbReference type="InterPro" id="IPR000620">
    <property type="entry name" value="EamA_dom"/>
</dbReference>
<keyword evidence="6 8" id="KW-0472">Membrane</keyword>
<name>S5T576_9CORY</name>
<feature type="transmembrane region" description="Helical" evidence="8">
    <location>
        <begin position="119"/>
        <end position="143"/>
    </location>
</feature>
<evidence type="ECO:0000313" key="10">
    <source>
        <dbReference type="EMBL" id="AGS35785.1"/>
    </source>
</evidence>
<dbReference type="HOGENOM" id="CLU_033863_0_1_11"/>
<evidence type="ECO:0000256" key="1">
    <source>
        <dbReference type="ARBA" id="ARBA00004651"/>
    </source>
</evidence>
<proteinExistence type="inferred from homology"/>
<keyword evidence="5 8" id="KW-1133">Transmembrane helix</keyword>
<evidence type="ECO:0000313" key="11">
    <source>
        <dbReference type="Proteomes" id="UP000015388"/>
    </source>
</evidence>
<dbReference type="PROSITE" id="PS51257">
    <property type="entry name" value="PROKAR_LIPOPROTEIN"/>
    <property type="match status" value="1"/>
</dbReference>